<evidence type="ECO:0000256" key="1">
    <source>
        <dbReference type="ARBA" id="ARBA00011084"/>
    </source>
</evidence>
<dbReference type="SUPFAM" id="SSF54523">
    <property type="entry name" value="Pili subunits"/>
    <property type="match status" value="1"/>
</dbReference>
<dbReference type="InterPro" id="IPR045584">
    <property type="entry name" value="Pilin-like"/>
</dbReference>
<dbReference type="InterPro" id="IPR010055">
    <property type="entry name" value="T2SS_protein-GspJ"/>
</dbReference>
<gene>
    <name evidence="4" type="ORF">SAMN05660830_02037</name>
</gene>
<dbReference type="Pfam" id="PF11612">
    <property type="entry name" value="T2SSJ"/>
    <property type="match status" value="1"/>
</dbReference>
<dbReference type="NCBIfam" id="TIGR02532">
    <property type="entry name" value="IV_pilin_GFxxxE"/>
    <property type="match status" value="1"/>
</dbReference>
<comment type="similarity">
    <text evidence="1">Belongs to the GSP J family.</text>
</comment>
<protein>
    <recommendedName>
        <fullName evidence="2">Type II secretion system protein J</fullName>
    </recommendedName>
</protein>
<keyword evidence="3" id="KW-1133">Transmembrane helix</keyword>
<dbReference type="GO" id="GO:0015628">
    <property type="term" value="P:protein secretion by the type II secretion system"/>
    <property type="evidence" value="ECO:0007669"/>
    <property type="project" value="InterPro"/>
</dbReference>
<dbReference type="EMBL" id="FQZR01000004">
    <property type="protein sequence ID" value="SHJ27718.1"/>
    <property type="molecule type" value="Genomic_DNA"/>
</dbReference>
<reference evidence="4 5" key="1">
    <citation type="submission" date="2016-11" db="EMBL/GenBank/DDBJ databases">
        <authorList>
            <person name="Varghese N."/>
            <person name="Submissions S."/>
        </authorList>
    </citation>
    <scope>NUCLEOTIDE SEQUENCE [LARGE SCALE GENOMIC DNA]</scope>
    <source>
        <strain evidence="4 5">DSM 17919</strain>
    </source>
</reference>
<dbReference type="AlphaFoldDB" id="A0A8G2CA88"/>
<feature type="transmembrane region" description="Helical" evidence="3">
    <location>
        <begin position="12"/>
        <end position="37"/>
    </location>
</feature>
<sequence>MHRSDRQAGFTLLELLIAMTLMATIITTLFALFSNVLDASQHARKRMVYDQAGRTVLSIVEDDLRYMLPDMKTDGLQFDATLESEGFAERNLLGFATTSSLAFHANDHVRTLQYVTYILKEQDNDLYTLIRTEHSNPTVTGDFTDLKYPLLEDIIKCSFEYYDSEYNEFIKDWGVEKNILPTAIRVNLVLGNKDEKYQYKLTVPLPQEENK</sequence>
<evidence type="ECO:0000256" key="2">
    <source>
        <dbReference type="ARBA" id="ARBA00021539"/>
    </source>
</evidence>
<dbReference type="PROSITE" id="PS00409">
    <property type="entry name" value="PROKAR_NTER_METHYL"/>
    <property type="match status" value="1"/>
</dbReference>
<dbReference type="InterPro" id="IPR012902">
    <property type="entry name" value="N_methyl_site"/>
</dbReference>
<proteinExistence type="inferred from homology"/>
<evidence type="ECO:0000256" key="3">
    <source>
        <dbReference type="SAM" id="Phobius"/>
    </source>
</evidence>
<keyword evidence="3" id="KW-0472">Membrane</keyword>
<organism evidence="4 5">
    <name type="scientific">Halodesulfovibrio aestuarii</name>
    <dbReference type="NCBI Taxonomy" id="126333"/>
    <lineage>
        <taxon>Bacteria</taxon>
        <taxon>Pseudomonadati</taxon>
        <taxon>Thermodesulfobacteriota</taxon>
        <taxon>Desulfovibrionia</taxon>
        <taxon>Desulfovibrionales</taxon>
        <taxon>Desulfovibrionaceae</taxon>
        <taxon>Halodesulfovibrio</taxon>
    </lineage>
</organism>
<accession>A0A8G2CA88</accession>
<comment type="caution">
    <text evidence="4">The sequence shown here is derived from an EMBL/GenBank/DDBJ whole genome shotgun (WGS) entry which is preliminary data.</text>
</comment>
<evidence type="ECO:0000313" key="5">
    <source>
        <dbReference type="Proteomes" id="UP000184001"/>
    </source>
</evidence>
<dbReference type="Proteomes" id="UP000184001">
    <property type="component" value="Unassembled WGS sequence"/>
</dbReference>
<name>A0A8G2CA88_9BACT</name>
<dbReference type="Pfam" id="PF07963">
    <property type="entry name" value="N_methyl"/>
    <property type="match status" value="1"/>
</dbReference>
<dbReference type="GO" id="GO:0015627">
    <property type="term" value="C:type II protein secretion system complex"/>
    <property type="evidence" value="ECO:0007669"/>
    <property type="project" value="InterPro"/>
</dbReference>
<evidence type="ECO:0000313" key="4">
    <source>
        <dbReference type="EMBL" id="SHJ27718.1"/>
    </source>
</evidence>
<keyword evidence="3" id="KW-0812">Transmembrane</keyword>